<dbReference type="EMBL" id="AJ248286">
    <property type="protein sequence ID" value="CAB49999.1"/>
    <property type="molecule type" value="Genomic_DNA"/>
</dbReference>
<dbReference type="KEGG" id="pab:PAB0724"/>
<name>Q9UZQ7_PYRAB</name>
<evidence type="ECO:0000256" key="5">
    <source>
        <dbReference type="ARBA" id="ARBA00022989"/>
    </source>
</evidence>
<feature type="transmembrane region" description="Helical" evidence="7">
    <location>
        <begin position="210"/>
        <end position="236"/>
    </location>
</feature>
<dbReference type="GO" id="GO:0022857">
    <property type="term" value="F:transmembrane transporter activity"/>
    <property type="evidence" value="ECO:0007669"/>
    <property type="project" value="InterPro"/>
</dbReference>
<comment type="subcellular location">
    <subcellularLocation>
        <location evidence="1">Cell membrane</location>
        <topology evidence="1">Multi-pass membrane protein</topology>
    </subcellularLocation>
</comment>
<evidence type="ECO:0000256" key="1">
    <source>
        <dbReference type="ARBA" id="ARBA00004651"/>
    </source>
</evidence>
<keyword evidence="2" id="KW-0813">Transport</keyword>
<feature type="transmembrane region" description="Helical" evidence="7">
    <location>
        <begin position="160"/>
        <end position="179"/>
    </location>
</feature>
<feature type="transmembrane region" description="Helical" evidence="7">
    <location>
        <begin position="307"/>
        <end position="330"/>
    </location>
</feature>
<dbReference type="Pfam" id="PF07690">
    <property type="entry name" value="MFS_1"/>
    <property type="match status" value="1"/>
</dbReference>
<keyword evidence="3" id="KW-1003">Cell membrane</keyword>
<reference evidence="10 12" key="5">
    <citation type="journal article" date="2012" name="Curr. Microbiol.">
        <title>Re-annotation of two hyperthermophilic archaea Pyrococcus abyssi GE5 and Pyrococcus furiosus DSM 3638.</title>
        <authorList>
            <person name="Gao J."/>
            <person name="Wang J."/>
        </authorList>
    </citation>
    <scope>GENOME REANNOTATION</scope>
    <source>
        <strain evidence="10">GE5</strain>
        <strain evidence="12">GE5 / Orsay</strain>
    </source>
</reference>
<evidence type="ECO:0000313" key="10">
    <source>
        <dbReference type="EMBL" id="CCE70501.1"/>
    </source>
</evidence>
<dbReference type="InterPro" id="IPR011701">
    <property type="entry name" value="MFS"/>
</dbReference>
<dbReference type="GO" id="GO:0005886">
    <property type="term" value="C:plasma membrane"/>
    <property type="evidence" value="ECO:0007669"/>
    <property type="project" value="UniProtKB-SubCell"/>
</dbReference>
<dbReference type="InterPro" id="IPR020846">
    <property type="entry name" value="MFS_dom"/>
</dbReference>
<evidence type="ECO:0000256" key="6">
    <source>
        <dbReference type="ARBA" id="ARBA00023136"/>
    </source>
</evidence>
<proteinExistence type="predicted"/>
<evidence type="ECO:0000313" key="11">
    <source>
        <dbReference type="Proteomes" id="UP000000810"/>
    </source>
</evidence>
<evidence type="ECO:0000256" key="2">
    <source>
        <dbReference type="ARBA" id="ARBA00022448"/>
    </source>
</evidence>
<dbReference type="Proteomes" id="UP000009139">
    <property type="component" value="Chromosome"/>
</dbReference>
<dbReference type="SUPFAM" id="SSF103473">
    <property type="entry name" value="MFS general substrate transporter"/>
    <property type="match status" value="1"/>
</dbReference>
<dbReference type="InterPro" id="IPR022324">
    <property type="entry name" value="Bacilysin_exporter_BacE_put"/>
</dbReference>
<dbReference type="RefSeq" id="WP_010868206.1">
    <property type="nucleotide sequence ID" value="NC_000868.1"/>
</dbReference>
<dbReference type="PIR" id="B75087">
    <property type="entry name" value="B75087"/>
</dbReference>
<accession>Q9UZQ7</accession>
<dbReference type="Proteomes" id="UP000000810">
    <property type="component" value="Chromosome"/>
</dbReference>
<feature type="transmembrane region" description="Helical" evidence="7">
    <location>
        <begin position="351"/>
        <end position="368"/>
    </location>
</feature>
<evidence type="ECO:0000256" key="3">
    <source>
        <dbReference type="ARBA" id="ARBA00022475"/>
    </source>
</evidence>
<gene>
    <name evidence="9" type="ordered locus">PAB0724</name>
</gene>
<organism evidence="9 11">
    <name type="scientific">Pyrococcus abyssi (strain GE5 / Orsay)</name>
    <dbReference type="NCBI Taxonomy" id="272844"/>
    <lineage>
        <taxon>Archaea</taxon>
        <taxon>Methanobacteriati</taxon>
        <taxon>Methanobacteriota</taxon>
        <taxon>Thermococci</taxon>
        <taxon>Thermococcales</taxon>
        <taxon>Thermococcaceae</taxon>
        <taxon>Pyrococcus</taxon>
    </lineage>
</organism>
<reference evidence="9" key="2">
    <citation type="journal article" date="2000" name="J. Mol. Biol.">
        <title>Archaeal homologs of eukaryotic methylation guide small nucleolar RNAs: lessons from the Pyrococcus genomes.</title>
        <authorList>
            <person name="Gaspin C."/>
            <person name="Cavaille J."/>
            <person name="Erauso G."/>
        </authorList>
    </citation>
    <scope>NUCLEOTIDE SEQUENCE</scope>
    <source>
        <strain evidence="9">Orsay</strain>
    </source>
</reference>
<dbReference type="EMBL" id="HE613800">
    <property type="protein sequence ID" value="CCE70501.1"/>
    <property type="molecule type" value="Genomic_DNA"/>
</dbReference>
<dbReference type="PRINTS" id="PR01988">
    <property type="entry name" value="EXPORTERBACE"/>
</dbReference>
<dbReference type="eggNOG" id="arCOG00135">
    <property type="taxonomic scope" value="Archaea"/>
</dbReference>
<dbReference type="InterPro" id="IPR004751">
    <property type="entry name" value="Drug_antiport"/>
</dbReference>
<evidence type="ECO:0000259" key="8">
    <source>
        <dbReference type="PROSITE" id="PS50850"/>
    </source>
</evidence>
<feature type="transmembrane region" description="Helical" evidence="7">
    <location>
        <begin position="39"/>
        <end position="61"/>
    </location>
</feature>
<dbReference type="OrthoDB" id="117970at2157"/>
<dbReference type="InterPro" id="IPR036259">
    <property type="entry name" value="MFS_trans_sf"/>
</dbReference>
<keyword evidence="5 7" id="KW-1133">Transmembrane helix</keyword>
<feature type="domain" description="Major facilitator superfamily (MFS) profile" evidence="8">
    <location>
        <begin position="4"/>
        <end position="401"/>
    </location>
</feature>
<feature type="transmembrane region" description="Helical" evidence="7">
    <location>
        <begin position="248"/>
        <end position="270"/>
    </location>
</feature>
<dbReference type="CDD" id="cd06173">
    <property type="entry name" value="MFS_MefA_like"/>
    <property type="match status" value="1"/>
</dbReference>
<keyword evidence="6 7" id="KW-0472">Membrane</keyword>
<feature type="transmembrane region" description="Helical" evidence="7">
    <location>
        <begin position="277"/>
        <end position="301"/>
    </location>
</feature>
<evidence type="ECO:0000313" key="12">
    <source>
        <dbReference type="Proteomes" id="UP000009139"/>
    </source>
</evidence>
<evidence type="ECO:0000313" key="9">
    <source>
        <dbReference type="EMBL" id="CAB49999.1"/>
    </source>
</evidence>
<dbReference type="PANTHER" id="PTHR43266:SF9">
    <property type="entry name" value="PERMEASE, MAJOR FACILITATOR SUPERFAMILY-RELATED"/>
    <property type="match status" value="1"/>
</dbReference>
<evidence type="ECO:0000256" key="7">
    <source>
        <dbReference type="SAM" id="Phobius"/>
    </source>
</evidence>
<reference evidence="9" key="1">
    <citation type="submission" date="1999-07" db="EMBL/GenBank/DDBJ databases">
        <authorList>
            <person name="Genoscope"/>
        </authorList>
    </citation>
    <scope>NUCLEOTIDE SEQUENCE</scope>
    <source>
        <strain evidence="9">Orsay</strain>
    </source>
</reference>
<dbReference type="PANTHER" id="PTHR43266">
    <property type="entry name" value="MACROLIDE-EFFLUX PROTEIN"/>
    <property type="match status" value="1"/>
</dbReference>
<protein>
    <submittedName>
        <fullName evidence="9">Glucose-dependent multidrug resistance protein (Multidrug-efflux transporter)</fullName>
    </submittedName>
    <submittedName>
        <fullName evidence="10">Multidrug ABC transporter</fullName>
    </submittedName>
</protein>
<dbReference type="AlphaFoldDB" id="Q9UZQ7"/>
<keyword evidence="4 7" id="KW-0812">Transmembrane</keyword>
<dbReference type="HOGENOM" id="CLU_034180_16_3_2"/>
<reference evidence="9" key="3">
    <citation type="journal article" date="2001" name="Genome Res.">
        <title>Genome evolution at the genus level: comparison of three complete genomes of hyperthermophilic archaea.</title>
        <authorList>
            <person name="Lecompte O."/>
            <person name="Ripp R."/>
            <person name="Puzos-Barbe V."/>
            <person name="Duprat S."/>
            <person name="Heilig R."/>
            <person name="Dietrich J."/>
            <person name="Thierry J.C."/>
            <person name="Poch O."/>
        </authorList>
    </citation>
    <scope>NUCLEOTIDE SEQUENCE</scope>
    <source>
        <strain evidence="9">Orsay</strain>
    </source>
</reference>
<dbReference type="PROSITE" id="PS50850">
    <property type="entry name" value="MFS"/>
    <property type="match status" value="1"/>
</dbReference>
<reference evidence="9 11" key="4">
    <citation type="journal article" date="2003" name="Mol. Microbiol.">
        <title>An integrated analysis of the genome of the hyperthermophilic archaeon Pyrococcus abyssi.</title>
        <authorList>
            <person name="Cohen G."/>
            <person name="Barbe V."/>
            <person name="Flament D."/>
            <person name="Galperin M."/>
            <person name="Heilig R."/>
            <person name="Ripp R."/>
            <person name="Lecompte O."/>
            <person name="Prieur D."/>
            <person name="Poch O."/>
            <person name="Quellerou J."/>
            <person name="Thierry J.C."/>
            <person name="Van der Oost J."/>
            <person name="Weissenbach J."/>
            <person name="Zivanovic Y."/>
            <person name="Forterre P."/>
        </authorList>
    </citation>
    <scope>NUCLEOTIDE SEQUENCE [LARGE SCALE GENOMIC DNA]</scope>
    <source>
        <strain evidence="11">GE5 / Orsay</strain>
        <strain evidence="9">Orsay</strain>
    </source>
</reference>
<feature type="transmembrane region" description="Helical" evidence="7">
    <location>
        <begin position="374"/>
        <end position="393"/>
    </location>
</feature>
<keyword evidence="11" id="KW-1185">Reference proteome</keyword>
<dbReference type="NCBIfam" id="TIGR00900">
    <property type="entry name" value="2A0121"/>
    <property type="match status" value="1"/>
</dbReference>
<sequence length="418" mass="45940">MNRNFWLFVAGRFISQLGWAIQEVALPLYVLDVTHSAKIMTLFVLADLIPSIITTPIAGVFGDRYDRKKIMVGFDLIRGVLLFLVIAFNFLTIRCLLVVQVIMAIMNAFFSAGTGAMYPDLVKPEELERANSIVMSASIISRLVGPAIGGFVYGFGGIKLAILMNAISFFGSGLFEIFIKYEWKTRNIEGFSDFVRDIKEGLKFIMSNSFISTLIGLVILLNALGAPFASIIYPYAMREILKFSSQQFGLVESAFMLGALIGNLIVGAFLGAKAGRYIFRLFLVNGAVELIFILIISPFLALPRNSAFMLLLVLGATMGMAGAMINVPLASKLQRAVPSEIRGRVFSTMEMLARIANPLSLVVVGPLVDTIGAWKTASFLWLGSGVVILYYWIFKGKELTSEEESKLVENFPGVPPED</sequence>
<evidence type="ECO:0000256" key="4">
    <source>
        <dbReference type="ARBA" id="ARBA00022692"/>
    </source>
</evidence>
<dbReference type="Gene3D" id="1.20.1250.20">
    <property type="entry name" value="MFS general substrate transporter like domains"/>
    <property type="match status" value="2"/>
</dbReference>